<organism evidence="4 5">
    <name type="scientific">Pocillopora meandrina</name>
    <dbReference type="NCBI Taxonomy" id="46732"/>
    <lineage>
        <taxon>Eukaryota</taxon>
        <taxon>Metazoa</taxon>
        <taxon>Cnidaria</taxon>
        <taxon>Anthozoa</taxon>
        <taxon>Hexacorallia</taxon>
        <taxon>Scleractinia</taxon>
        <taxon>Astrocoeniina</taxon>
        <taxon>Pocilloporidae</taxon>
        <taxon>Pocillopora</taxon>
    </lineage>
</organism>
<evidence type="ECO:0008006" key="6">
    <source>
        <dbReference type="Google" id="ProtNLM"/>
    </source>
</evidence>
<dbReference type="PROSITE" id="PS50297">
    <property type="entry name" value="ANK_REP_REGION"/>
    <property type="match status" value="5"/>
</dbReference>
<dbReference type="PANTHER" id="PTHR24171">
    <property type="entry name" value="ANKYRIN REPEAT DOMAIN-CONTAINING PROTEIN 39-RELATED"/>
    <property type="match status" value="1"/>
</dbReference>
<dbReference type="GO" id="GO:0085020">
    <property type="term" value="P:protein K6-linked ubiquitination"/>
    <property type="evidence" value="ECO:0007669"/>
    <property type="project" value="TreeGrafter"/>
</dbReference>
<keyword evidence="2 3" id="KW-0040">ANK repeat</keyword>
<reference evidence="4 5" key="1">
    <citation type="submission" date="2022-05" db="EMBL/GenBank/DDBJ databases">
        <authorList>
            <consortium name="Genoscope - CEA"/>
            <person name="William W."/>
        </authorList>
    </citation>
    <scope>NUCLEOTIDE SEQUENCE [LARGE SCALE GENOMIC DNA]</scope>
</reference>
<dbReference type="Proteomes" id="UP001159428">
    <property type="component" value="Unassembled WGS sequence"/>
</dbReference>
<evidence type="ECO:0000256" key="2">
    <source>
        <dbReference type="ARBA" id="ARBA00023043"/>
    </source>
</evidence>
<dbReference type="GO" id="GO:0070531">
    <property type="term" value="C:BRCA1-A complex"/>
    <property type="evidence" value="ECO:0007669"/>
    <property type="project" value="TreeGrafter"/>
</dbReference>
<gene>
    <name evidence="4" type="ORF">PMEA_00026066</name>
</gene>
<feature type="repeat" description="ANK" evidence="3">
    <location>
        <begin position="101"/>
        <end position="133"/>
    </location>
</feature>
<name>A0AAU9VVZ3_9CNID</name>
<evidence type="ECO:0000256" key="1">
    <source>
        <dbReference type="ARBA" id="ARBA00022737"/>
    </source>
</evidence>
<dbReference type="AlphaFoldDB" id="A0AAU9VVZ3"/>
<sequence length="223" mass="24218">MSRVEICSLAYEGKFNELKEKIELKPSLATKVDENERMPLHWAASGGHADVVKHLLDLGVPTDNKDDAQWTPLMIAASAGRDAIVSMLISLGADVNTTNDGGQTPLHYAASRNRYEIAELLLQNGAHIDAQDKTSAATPLHRAASRGHSKIVKLLLKHNANCDIQDAEGNTALHMACEEDRAEIAVTLVENGATLSIENKMKMPPVELANKGLARQLIRLNDS</sequence>
<comment type="caution">
    <text evidence="4">The sequence shown here is derived from an EMBL/GenBank/DDBJ whole genome shotgun (WGS) entry which is preliminary data.</text>
</comment>
<keyword evidence="1" id="KW-0677">Repeat</keyword>
<dbReference type="EMBL" id="CALNXJ010000005">
    <property type="protein sequence ID" value="CAH3040504.1"/>
    <property type="molecule type" value="Genomic_DNA"/>
</dbReference>
<dbReference type="GO" id="GO:0031436">
    <property type="term" value="C:BRCA1-BARD1 complex"/>
    <property type="evidence" value="ECO:0007669"/>
    <property type="project" value="TreeGrafter"/>
</dbReference>
<accession>A0AAU9VVZ3</accession>
<dbReference type="InterPro" id="IPR002110">
    <property type="entry name" value="Ankyrin_rpt"/>
</dbReference>
<dbReference type="GO" id="GO:0004842">
    <property type="term" value="F:ubiquitin-protein transferase activity"/>
    <property type="evidence" value="ECO:0007669"/>
    <property type="project" value="TreeGrafter"/>
</dbReference>
<feature type="repeat" description="ANK" evidence="3">
    <location>
        <begin position="135"/>
        <end position="167"/>
    </location>
</feature>
<dbReference type="PRINTS" id="PR01415">
    <property type="entry name" value="ANKYRIN"/>
</dbReference>
<protein>
    <recommendedName>
        <fullName evidence="6">26S proteasome non-ATPase regulatory subunit 10</fullName>
    </recommendedName>
</protein>
<evidence type="ECO:0000313" key="4">
    <source>
        <dbReference type="EMBL" id="CAH3040504.1"/>
    </source>
</evidence>
<dbReference type="Pfam" id="PF12796">
    <property type="entry name" value="Ank_2"/>
    <property type="match status" value="2"/>
</dbReference>
<evidence type="ECO:0000313" key="5">
    <source>
        <dbReference type="Proteomes" id="UP001159428"/>
    </source>
</evidence>
<feature type="repeat" description="ANK" evidence="3">
    <location>
        <begin position="68"/>
        <end position="100"/>
    </location>
</feature>
<proteinExistence type="predicted"/>
<dbReference type="SMART" id="SM00248">
    <property type="entry name" value="ANK"/>
    <property type="match status" value="5"/>
</dbReference>
<dbReference type="PROSITE" id="PS50088">
    <property type="entry name" value="ANK_REPEAT"/>
    <property type="match status" value="5"/>
</dbReference>
<dbReference type="SUPFAM" id="SSF48403">
    <property type="entry name" value="Ankyrin repeat"/>
    <property type="match status" value="1"/>
</dbReference>
<feature type="repeat" description="ANK" evidence="3">
    <location>
        <begin position="35"/>
        <end position="67"/>
    </location>
</feature>
<dbReference type="PANTHER" id="PTHR24171:SF9">
    <property type="entry name" value="ANKYRIN REPEAT DOMAIN-CONTAINING PROTEIN 39"/>
    <property type="match status" value="1"/>
</dbReference>
<dbReference type="Gene3D" id="1.25.40.20">
    <property type="entry name" value="Ankyrin repeat-containing domain"/>
    <property type="match status" value="1"/>
</dbReference>
<keyword evidence="5" id="KW-1185">Reference proteome</keyword>
<dbReference type="InterPro" id="IPR036770">
    <property type="entry name" value="Ankyrin_rpt-contain_sf"/>
</dbReference>
<feature type="repeat" description="ANK" evidence="3">
    <location>
        <begin position="168"/>
        <end position="200"/>
    </location>
</feature>
<dbReference type="Pfam" id="PF13606">
    <property type="entry name" value="Ank_3"/>
    <property type="match status" value="1"/>
</dbReference>
<evidence type="ECO:0000256" key="3">
    <source>
        <dbReference type="PROSITE-ProRule" id="PRU00023"/>
    </source>
</evidence>